<dbReference type="Pfam" id="PF01074">
    <property type="entry name" value="Glyco_hydro_38N"/>
    <property type="match status" value="1"/>
</dbReference>
<evidence type="ECO:0000259" key="1">
    <source>
        <dbReference type="Pfam" id="PF01074"/>
    </source>
</evidence>
<comment type="caution">
    <text evidence="2">The sequence shown here is derived from an EMBL/GenBank/DDBJ whole genome shotgun (WGS) entry which is preliminary data.</text>
</comment>
<dbReference type="Proteomes" id="UP000886803">
    <property type="component" value="Unassembled WGS sequence"/>
</dbReference>
<dbReference type="InterPro" id="IPR027291">
    <property type="entry name" value="Glyco_hydro_38_N_sf"/>
</dbReference>
<accession>A0A9D2M809</accession>
<dbReference type="GO" id="GO:0004559">
    <property type="term" value="F:alpha-mannosidase activity"/>
    <property type="evidence" value="ECO:0007669"/>
    <property type="project" value="InterPro"/>
</dbReference>
<proteinExistence type="predicted"/>
<dbReference type="InterPro" id="IPR011013">
    <property type="entry name" value="Gal_mutarotase_sf_dom"/>
</dbReference>
<evidence type="ECO:0000313" key="3">
    <source>
        <dbReference type="Proteomes" id="UP000886803"/>
    </source>
</evidence>
<protein>
    <recommendedName>
        <fullName evidence="1">Glycoside hydrolase family 38 N-terminal domain-containing protein</fullName>
    </recommendedName>
</protein>
<dbReference type="InterPro" id="IPR000602">
    <property type="entry name" value="Glyco_hydro_38_N"/>
</dbReference>
<reference evidence="2" key="1">
    <citation type="journal article" date="2021" name="PeerJ">
        <title>Extensive microbial diversity within the chicken gut microbiome revealed by metagenomics and culture.</title>
        <authorList>
            <person name="Gilroy R."/>
            <person name="Ravi A."/>
            <person name="Getino M."/>
            <person name="Pursley I."/>
            <person name="Horton D.L."/>
            <person name="Alikhan N.F."/>
            <person name="Baker D."/>
            <person name="Gharbi K."/>
            <person name="Hall N."/>
            <person name="Watson M."/>
            <person name="Adriaenssens E.M."/>
            <person name="Foster-Nyarko E."/>
            <person name="Jarju S."/>
            <person name="Secka A."/>
            <person name="Antonio M."/>
            <person name="Oren A."/>
            <person name="Chaudhuri R.R."/>
            <person name="La Ragione R."/>
            <person name="Hildebrand F."/>
            <person name="Pallen M.J."/>
        </authorList>
    </citation>
    <scope>NUCLEOTIDE SEQUENCE</scope>
    <source>
        <strain evidence="2">ChiBcec8-13705</strain>
    </source>
</reference>
<reference evidence="2" key="2">
    <citation type="submission" date="2021-04" db="EMBL/GenBank/DDBJ databases">
        <authorList>
            <person name="Gilroy R."/>
        </authorList>
    </citation>
    <scope>NUCLEOTIDE SEQUENCE</scope>
    <source>
        <strain evidence="2">ChiBcec8-13705</strain>
    </source>
</reference>
<dbReference type="SUPFAM" id="SSF74650">
    <property type="entry name" value="Galactose mutarotase-like"/>
    <property type="match status" value="1"/>
</dbReference>
<dbReference type="GO" id="GO:0030246">
    <property type="term" value="F:carbohydrate binding"/>
    <property type="evidence" value="ECO:0007669"/>
    <property type="project" value="InterPro"/>
</dbReference>
<dbReference type="GO" id="GO:0006013">
    <property type="term" value="P:mannose metabolic process"/>
    <property type="evidence" value="ECO:0007669"/>
    <property type="project" value="InterPro"/>
</dbReference>
<dbReference type="EMBL" id="DWYG01000190">
    <property type="protein sequence ID" value="HJB43091.1"/>
    <property type="molecule type" value="Genomic_DNA"/>
</dbReference>
<evidence type="ECO:0000313" key="2">
    <source>
        <dbReference type="EMBL" id="HJB43091.1"/>
    </source>
</evidence>
<dbReference type="InterPro" id="IPR011330">
    <property type="entry name" value="Glyco_hydro/deAcase_b/a-brl"/>
</dbReference>
<dbReference type="AlphaFoldDB" id="A0A9D2M809"/>
<dbReference type="SUPFAM" id="SSF88713">
    <property type="entry name" value="Glycoside hydrolase/deacetylase"/>
    <property type="match status" value="1"/>
</dbReference>
<gene>
    <name evidence="2" type="ORF">H9945_11410</name>
</gene>
<sequence length="794" mass="88237">MSKIRTLYAVHHSHTDIGYTDLQERVTAQQVDYIRTAVTMTQARPAFRWNCETLYCVEQFFAETAPAEQQAFLALAREGKIGLSANYLNFTDLVDCEVLARRLADWRDTFAAAGIRLHTAMCADINGLSMGQRDALLDAGVDFLFTNVHCHHGMYPLYQNQNAYFWQAADGRKLLVWNGEHYNLGNVLGLRPNHTPNFMTIDRLGDAPQPADDVEALHQNLQHYVTECEQNGYGYDFLVAAVSGVFSDNAPPEPLILDTIEAYNARYGNEVRIEMVSLQELAAAIAPRLADAPVYTGDFNDWWANGVGSTPYAVKHYLAARRNYALARRLEPGIEEAAPALARQAQDNLLLYAEHTWGHSGSITDPCLTMANDLDIRKTGYASAAHEAAAKMLARIAADQGDSLRYYATAGEIRVVNPSKISGPQPVEFYVETLPAGMPDAWVKDAQGREIPCQVSPHPRGRRISFVRPLDAGGSTCYTYGAKPATPKTLNTRKCYVGAERIRDIVNDYDPVSYKLPYGFENRWFKIGYTVGGKLTTLVDKRTGAELLPTEGPCPLLPVYEVTAVRPGVTDVYEERRLLGRNIRGAHAVATQAIITAVDCEERGPVFTRIRLTCTLPGAANCAVILQFYEDLPRIEVTLQLGKTMTSDIESVYLPLDLQLPGRQLWARKGGREAYRPGVDQLPGTGMEYTMSDDGLALLGEGGGVLVASYDVPLYTFGEMRHHAIKLCQNDPADNARPVASWLMNNTWETNFQLNLAGYGEFRYTLSLTDETDPTRAMDELHEMMFAPCVRMLK</sequence>
<dbReference type="CDD" id="cd10791">
    <property type="entry name" value="GH38N_AMII_like_1"/>
    <property type="match status" value="1"/>
</dbReference>
<feature type="domain" description="Glycoside hydrolase family 38 N-terminal" evidence="1">
    <location>
        <begin position="7"/>
        <end position="287"/>
    </location>
</feature>
<organism evidence="2 3">
    <name type="scientific">Candidatus Gemmiger avicola</name>
    <dbReference type="NCBI Taxonomy" id="2838605"/>
    <lineage>
        <taxon>Bacteria</taxon>
        <taxon>Bacillati</taxon>
        <taxon>Bacillota</taxon>
        <taxon>Clostridia</taxon>
        <taxon>Eubacteriales</taxon>
        <taxon>Gemmiger</taxon>
    </lineage>
</organism>
<name>A0A9D2M809_9FIRM</name>
<dbReference type="Gene3D" id="3.20.110.10">
    <property type="entry name" value="Glycoside hydrolase 38, N terminal domain"/>
    <property type="match status" value="1"/>
</dbReference>